<organism evidence="1 2">
    <name type="scientific">Marinobacter daqiaonensis</name>
    <dbReference type="NCBI Taxonomy" id="650891"/>
    <lineage>
        <taxon>Bacteria</taxon>
        <taxon>Pseudomonadati</taxon>
        <taxon>Pseudomonadota</taxon>
        <taxon>Gammaproteobacteria</taxon>
        <taxon>Pseudomonadales</taxon>
        <taxon>Marinobacteraceae</taxon>
        <taxon>Marinobacter</taxon>
    </lineage>
</organism>
<accession>A0A1I6IBH0</accession>
<name>A0A1I6IBH0_9GAMM</name>
<proteinExistence type="predicted"/>
<evidence type="ECO:0000313" key="1">
    <source>
        <dbReference type="EMBL" id="SFR63730.1"/>
    </source>
</evidence>
<dbReference type="EMBL" id="FOYW01000001">
    <property type="protein sequence ID" value="SFR63730.1"/>
    <property type="molecule type" value="Genomic_DNA"/>
</dbReference>
<dbReference type="Proteomes" id="UP000198644">
    <property type="component" value="Unassembled WGS sequence"/>
</dbReference>
<dbReference type="AlphaFoldDB" id="A0A1I6IBH0"/>
<dbReference type="STRING" id="650891.SAMN05216203_2039"/>
<reference evidence="1 2" key="1">
    <citation type="submission" date="2016-10" db="EMBL/GenBank/DDBJ databases">
        <authorList>
            <person name="de Groot N.N."/>
        </authorList>
    </citation>
    <scope>NUCLEOTIDE SEQUENCE [LARGE SCALE GENOMIC DNA]</scope>
    <source>
        <strain evidence="1 2">CGMCC 1.9167</strain>
    </source>
</reference>
<evidence type="ECO:0000313" key="2">
    <source>
        <dbReference type="Proteomes" id="UP000198644"/>
    </source>
</evidence>
<protein>
    <submittedName>
        <fullName evidence="1">Uncharacterized protein</fullName>
    </submittedName>
</protein>
<sequence>MGYCVRVEKICYELQEYDASLVITGSARPVFESSNFFRTPLTGHHSDALAATKMIDLRISLYV</sequence>
<gene>
    <name evidence="1" type="ORF">SAMN05216203_2039</name>
</gene>
<keyword evidence="2" id="KW-1185">Reference proteome</keyword>